<reference evidence="2" key="1">
    <citation type="journal article" date="2023" name="Mol. Phylogenet. Evol.">
        <title>Genome-scale phylogeny and comparative genomics of the fungal order Sordariales.</title>
        <authorList>
            <person name="Hensen N."/>
            <person name="Bonometti L."/>
            <person name="Westerberg I."/>
            <person name="Brannstrom I.O."/>
            <person name="Guillou S."/>
            <person name="Cros-Aarteil S."/>
            <person name="Calhoun S."/>
            <person name="Haridas S."/>
            <person name="Kuo A."/>
            <person name="Mondo S."/>
            <person name="Pangilinan J."/>
            <person name="Riley R."/>
            <person name="LaButti K."/>
            <person name="Andreopoulos B."/>
            <person name="Lipzen A."/>
            <person name="Chen C."/>
            <person name="Yan M."/>
            <person name="Daum C."/>
            <person name="Ng V."/>
            <person name="Clum A."/>
            <person name="Steindorff A."/>
            <person name="Ohm R.A."/>
            <person name="Martin F."/>
            <person name="Silar P."/>
            <person name="Natvig D.O."/>
            <person name="Lalanne C."/>
            <person name="Gautier V."/>
            <person name="Ament-Velasquez S.L."/>
            <person name="Kruys A."/>
            <person name="Hutchinson M.I."/>
            <person name="Powell A.J."/>
            <person name="Barry K."/>
            <person name="Miller A.N."/>
            <person name="Grigoriev I.V."/>
            <person name="Debuchy R."/>
            <person name="Gladieux P."/>
            <person name="Hiltunen Thoren M."/>
            <person name="Johannesson H."/>
        </authorList>
    </citation>
    <scope>NUCLEOTIDE SEQUENCE</scope>
    <source>
        <strain evidence="2">CBS 538.74</strain>
    </source>
</reference>
<evidence type="ECO:0008006" key="4">
    <source>
        <dbReference type="Google" id="ProtNLM"/>
    </source>
</evidence>
<feature type="signal peptide" evidence="1">
    <location>
        <begin position="1"/>
        <end position="23"/>
    </location>
</feature>
<keyword evidence="3" id="KW-1185">Reference proteome</keyword>
<evidence type="ECO:0000313" key="3">
    <source>
        <dbReference type="Proteomes" id="UP001302745"/>
    </source>
</evidence>
<keyword evidence="1" id="KW-0732">Signal</keyword>
<comment type="caution">
    <text evidence="2">The sequence shown here is derived from an EMBL/GenBank/DDBJ whole genome shotgun (WGS) entry which is preliminary data.</text>
</comment>
<dbReference type="EMBL" id="MU857167">
    <property type="protein sequence ID" value="KAK4149373.1"/>
    <property type="molecule type" value="Genomic_DNA"/>
</dbReference>
<protein>
    <recommendedName>
        <fullName evidence="4">C-type lectin domain-containing protein</fullName>
    </recommendedName>
</protein>
<evidence type="ECO:0000313" key="2">
    <source>
        <dbReference type="EMBL" id="KAK4149373.1"/>
    </source>
</evidence>
<gene>
    <name evidence="2" type="ORF">C8A00DRAFT_18925</name>
</gene>
<reference evidence="2" key="2">
    <citation type="submission" date="2023-05" db="EMBL/GenBank/DDBJ databases">
        <authorList>
            <consortium name="Lawrence Berkeley National Laboratory"/>
            <person name="Steindorff A."/>
            <person name="Hensen N."/>
            <person name="Bonometti L."/>
            <person name="Westerberg I."/>
            <person name="Brannstrom I.O."/>
            <person name="Guillou S."/>
            <person name="Cros-Aarteil S."/>
            <person name="Calhoun S."/>
            <person name="Haridas S."/>
            <person name="Kuo A."/>
            <person name="Mondo S."/>
            <person name="Pangilinan J."/>
            <person name="Riley R."/>
            <person name="Labutti K."/>
            <person name="Andreopoulos B."/>
            <person name="Lipzen A."/>
            <person name="Chen C."/>
            <person name="Yanf M."/>
            <person name="Daum C."/>
            <person name="Ng V."/>
            <person name="Clum A."/>
            <person name="Ohm R."/>
            <person name="Martin F."/>
            <person name="Silar P."/>
            <person name="Natvig D."/>
            <person name="Lalanne C."/>
            <person name="Gautier V."/>
            <person name="Ament-Velasquez S.L."/>
            <person name="Kruys A."/>
            <person name="Hutchinson M.I."/>
            <person name="Powell A.J."/>
            <person name="Barry K."/>
            <person name="Miller A.N."/>
            <person name="Grigoriev I.V."/>
            <person name="Debuchy R."/>
            <person name="Gladieux P."/>
            <person name="Thoren M.H."/>
            <person name="Johannesson H."/>
        </authorList>
    </citation>
    <scope>NUCLEOTIDE SEQUENCE</scope>
    <source>
        <strain evidence="2">CBS 538.74</strain>
    </source>
</reference>
<evidence type="ECO:0000256" key="1">
    <source>
        <dbReference type="SAM" id="SignalP"/>
    </source>
</evidence>
<dbReference type="Proteomes" id="UP001302745">
    <property type="component" value="Unassembled WGS sequence"/>
</dbReference>
<organism evidence="2 3">
    <name type="scientific">Chaetomidium leptoderma</name>
    <dbReference type="NCBI Taxonomy" id="669021"/>
    <lineage>
        <taxon>Eukaryota</taxon>
        <taxon>Fungi</taxon>
        <taxon>Dikarya</taxon>
        <taxon>Ascomycota</taxon>
        <taxon>Pezizomycotina</taxon>
        <taxon>Sordariomycetes</taxon>
        <taxon>Sordariomycetidae</taxon>
        <taxon>Sordariales</taxon>
        <taxon>Chaetomiaceae</taxon>
        <taxon>Chaetomidium</taxon>
    </lineage>
</organism>
<proteinExistence type="predicted"/>
<sequence length="110" mass="12084">MLSSITLHHHLLTLLFLTTGTLAQSSTVVVMPTPVTWQNALANCQDQGYNLYRVPVSPTDPVYAVMEQQPAERFWITRRRGGSCTCLSKNGAGDLLEEAPCEDLMPAFCG</sequence>
<feature type="chain" id="PRO_5042971661" description="C-type lectin domain-containing protein" evidence="1">
    <location>
        <begin position="24"/>
        <end position="110"/>
    </location>
</feature>
<dbReference type="AlphaFoldDB" id="A0AAN6VDB7"/>
<dbReference type="InterPro" id="IPR016187">
    <property type="entry name" value="CTDL_fold"/>
</dbReference>
<name>A0AAN6VDB7_9PEZI</name>
<accession>A0AAN6VDB7</accession>
<dbReference type="SUPFAM" id="SSF56436">
    <property type="entry name" value="C-type lectin-like"/>
    <property type="match status" value="1"/>
</dbReference>